<evidence type="ECO:0000313" key="1">
    <source>
        <dbReference type="EMBL" id="OLP61718.1"/>
    </source>
</evidence>
<protein>
    <submittedName>
        <fullName evidence="1">Uncharacterized protein</fullName>
    </submittedName>
</protein>
<evidence type="ECO:0000313" key="2">
    <source>
        <dbReference type="Proteomes" id="UP000186364"/>
    </source>
</evidence>
<dbReference type="OrthoDB" id="7451512at2"/>
<dbReference type="EMBL" id="MKIP01000031">
    <property type="protein sequence ID" value="OLP61718.1"/>
    <property type="molecule type" value="Genomic_DNA"/>
</dbReference>
<name>A0A1Q9B184_9HYPH</name>
<dbReference type="Proteomes" id="UP000186364">
    <property type="component" value="Unassembled WGS sequence"/>
</dbReference>
<keyword evidence="2" id="KW-1185">Reference proteome</keyword>
<sequence length="93" mass="10810">MKAEMVHRSKSVLSDGAIIEMVIWRVPEPVAGSLHSFKYRLFYGRDGVRIVGFDNERQKGDNCHLDGVETTYRFTSVDRLVDDFLAHVKRRRK</sequence>
<proteinExistence type="predicted"/>
<dbReference type="Pfam" id="PF20126">
    <property type="entry name" value="TumE"/>
    <property type="match status" value="1"/>
</dbReference>
<comment type="caution">
    <text evidence="1">The sequence shown here is derived from an EMBL/GenBank/DDBJ whole genome shotgun (WGS) entry which is preliminary data.</text>
</comment>
<organism evidence="1 2">
    <name type="scientific">Xaviernesmea oryzae</name>
    <dbReference type="NCBI Taxonomy" id="464029"/>
    <lineage>
        <taxon>Bacteria</taxon>
        <taxon>Pseudomonadati</taxon>
        <taxon>Pseudomonadota</taxon>
        <taxon>Alphaproteobacteria</taxon>
        <taxon>Hyphomicrobiales</taxon>
        <taxon>Rhizobiaceae</taxon>
        <taxon>Rhizobium/Agrobacterium group</taxon>
        <taxon>Xaviernesmea</taxon>
    </lineage>
</organism>
<dbReference type="InterPro" id="IPR045397">
    <property type="entry name" value="TumE-like"/>
</dbReference>
<dbReference type="AlphaFoldDB" id="A0A1Q9B184"/>
<accession>A0A1Q9B184</accession>
<reference evidence="1 2" key="1">
    <citation type="submission" date="2016-09" db="EMBL/GenBank/DDBJ databases">
        <title>Rhizobium sp. nov., a novel species isolated from the rice rhizosphere.</title>
        <authorList>
            <person name="Zhao J."/>
            <person name="Zhang X."/>
        </authorList>
    </citation>
    <scope>NUCLEOTIDE SEQUENCE [LARGE SCALE GENOMIC DNA]</scope>
    <source>
        <strain evidence="1 2">1.7048</strain>
    </source>
</reference>
<gene>
    <name evidence="1" type="ORF">BJF93_08125</name>
</gene>